<evidence type="ECO:0000313" key="2">
    <source>
        <dbReference type="EMBL" id="KAF0977524.1"/>
    </source>
</evidence>
<dbReference type="RefSeq" id="XP_044562237.1">
    <property type="nucleotide sequence ID" value="XM_044706829.1"/>
</dbReference>
<feature type="region of interest" description="Disordered" evidence="1">
    <location>
        <begin position="88"/>
        <end position="123"/>
    </location>
</feature>
<feature type="compositionally biased region" description="Low complexity" evidence="1">
    <location>
        <begin position="18"/>
        <end position="29"/>
    </location>
</feature>
<dbReference type="OrthoDB" id="10507979at2759"/>
<feature type="compositionally biased region" description="Low complexity" evidence="1">
    <location>
        <begin position="90"/>
        <end position="123"/>
    </location>
</feature>
<protein>
    <submittedName>
        <fullName evidence="2">Uncharacterized protein</fullName>
    </submittedName>
</protein>
<accession>A0A6A5BTG3</accession>
<dbReference type="Proteomes" id="UP000444721">
    <property type="component" value="Unassembled WGS sequence"/>
</dbReference>
<dbReference type="VEuPathDB" id="AmoebaDB:NF0064020"/>
<feature type="region of interest" description="Disordered" evidence="1">
    <location>
        <begin position="1"/>
        <end position="49"/>
    </location>
</feature>
<feature type="compositionally biased region" description="Basic residues" evidence="1">
    <location>
        <begin position="30"/>
        <end position="43"/>
    </location>
</feature>
<dbReference type="EMBL" id="VFQX01000034">
    <property type="protein sequence ID" value="KAF0977524.1"/>
    <property type="molecule type" value="Genomic_DNA"/>
</dbReference>
<reference evidence="2 3" key="1">
    <citation type="journal article" date="2019" name="Sci. Rep.">
        <title>Nanopore sequencing improves the draft genome of the human pathogenic amoeba Naegleria fowleri.</title>
        <authorList>
            <person name="Liechti N."/>
            <person name="Schurch N."/>
            <person name="Bruggmann R."/>
            <person name="Wittwer M."/>
        </authorList>
    </citation>
    <scope>NUCLEOTIDE SEQUENCE [LARGE SCALE GENOMIC DNA]</scope>
    <source>
        <strain evidence="2 3">ATCC 30894</strain>
    </source>
</reference>
<evidence type="ECO:0000313" key="3">
    <source>
        <dbReference type="Proteomes" id="UP000444721"/>
    </source>
</evidence>
<evidence type="ECO:0000256" key="1">
    <source>
        <dbReference type="SAM" id="MobiDB-lite"/>
    </source>
</evidence>
<proteinExistence type="predicted"/>
<comment type="caution">
    <text evidence="2">The sequence shown here is derived from an EMBL/GenBank/DDBJ whole genome shotgun (WGS) entry which is preliminary data.</text>
</comment>
<sequence length="429" mass="46953">MTPSNTQSTTILDDGSSKIHTTSSPTTKTASRKKSSKSGKTKIKYNANGSSTVSFKLDKDCVKQQYHSASSAPTKKRNSSKLMFVDESDAAPNSSSSSDATSQDSSSYSATTGKSSSGNNSSNTAVTFGHHNVNKRLCKLRKQLKSCDHFTDNYFVIDLTSKGGQSKPQVVSFKSPTEHFILHDDHTTSDSSETSPKHSTPSSEYDNGVLNNCDEEDPSSEDHDAKQQTHKRKRKKSQEPQNGDTKKCKVSNKKQVTTTTTTNVIQEGTTAQPSSELMNSGGSNPLLEELKKQDPMLLAQLLQDLLQQNGSEVFKQMQNMLLSQFQLEVQNLMRQALEQQYATLIPSSVDITPAATTNLANTSMTDNTIDNDIFADDLLRLLDEEPSTNCTMTSTPSALEYTPTSPLSTLAPDHQEILMEQGDCLIEHL</sequence>
<keyword evidence="3" id="KW-1185">Reference proteome</keyword>
<organism evidence="2 3">
    <name type="scientific">Naegleria fowleri</name>
    <name type="common">Brain eating amoeba</name>
    <dbReference type="NCBI Taxonomy" id="5763"/>
    <lineage>
        <taxon>Eukaryota</taxon>
        <taxon>Discoba</taxon>
        <taxon>Heterolobosea</taxon>
        <taxon>Tetramitia</taxon>
        <taxon>Eutetramitia</taxon>
        <taxon>Vahlkampfiidae</taxon>
        <taxon>Naegleria</taxon>
    </lineage>
</organism>
<gene>
    <name evidence="2" type="ORF">FDP41_003516</name>
</gene>
<dbReference type="AlphaFoldDB" id="A0A6A5BTG3"/>
<feature type="region of interest" description="Disordered" evidence="1">
    <location>
        <begin position="183"/>
        <end position="285"/>
    </location>
</feature>
<feature type="compositionally biased region" description="Polar residues" evidence="1">
    <location>
        <begin position="1"/>
        <end position="11"/>
    </location>
</feature>
<dbReference type="VEuPathDB" id="AmoebaDB:FDP41_003516"/>
<dbReference type="VEuPathDB" id="AmoebaDB:NfTy_070840"/>
<dbReference type="GeneID" id="68110734"/>
<dbReference type="OMA" id="TEHFILH"/>
<name>A0A6A5BTG3_NAEFO</name>
<feature type="compositionally biased region" description="Polar residues" evidence="1">
    <location>
        <begin position="263"/>
        <end position="283"/>
    </location>
</feature>